<dbReference type="EMBL" id="RDQH01000334">
    <property type="protein sequence ID" value="RXH91156.1"/>
    <property type="molecule type" value="Genomic_DNA"/>
</dbReference>
<evidence type="ECO:0000256" key="1">
    <source>
        <dbReference type="SAM" id="Phobius"/>
    </source>
</evidence>
<feature type="transmembrane region" description="Helical" evidence="1">
    <location>
        <begin position="82"/>
        <end position="103"/>
    </location>
</feature>
<dbReference type="GO" id="GO:0003676">
    <property type="term" value="F:nucleic acid binding"/>
    <property type="evidence" value="ECO:0007669"/>
    <property type="project" value="InterPro"/>
</dbReference>
<evidence type="ECO:0008006" key="4">
    <source>
        <dbReference type="Google" id="ProtNLM"/>
    </source>
</evidence>
<keyword evidence="3" id="KW-1185">Reference proteome</keyword>
<accession>A0A498J7K7</accession>
<sequence>MQGSCILHFDGTLNGNPGIAGAGAVLRADDGRLRNITGQVQGLWKVKNENMSDLYEEVKKLKDKLLSFKISHVLRLSKVESIYLLCCIAFCGFVLYCLTKAAYNILTCSCAPSKERNSKADAQANLAITLANGQVQEESAK</sequence>
<dbReference type="AlphaFoldDB" id="A0A498J7K7"/>
<gene>
    <name evidence="2" type="ORF">DVH24_020179</name>
</gene>
<dbReference type="InterPro" id="IPR036397">
    <property type="entry name" value="RNaseH_sf"/>
</dbReference>
<organism evidence="2 3">
    <name type="scientific">Malus domestica</name>
    <name type="common">Apple</name>
    <name type="synonym">Pyrus malus</name>
    <dbReference type="NCBI Taxonomy" id="3750"/>
    <lineage>
        <taxon>Eukaryota</taxon>
        <taxon>Viridiplantae</taxon>
        <taxon>Streptophyta</taxon>
        <taxon>Embryophyta</taxon>
        <taxon>Tracheophyta</taxon>
        <taxon>Spermatophyta</taxon>
        <taxon>Magnoliopsida</taxon>
        <taxon>eudicotyledons</taxon>
        <taxon>Gunneridae</taxon>
        <taxon>Pentapetalae</taxon>
        <taxon>rosids</taxon>
        <taxon>fabids</taxon>
        <taxon>Rosales</taxon>
        <taxon>Rosaceae</taxon>
        <taxon>Amygdaloideae</taxon>
        <taxon>Maleae</taxon>
        <taxon>Malus</taxon>
    </lineage>
</organism>
<dbReference type="Gene3D" id="3.30.420.10">
    <property type="entry name" value="Ribonuclease H-like superfamily/Ribonuclease H"/>
    <property type="match status" value="1"/>
</dbReference>
<dbReference type="SUPFAM" id="SSF53098">
    <property type="entry name" value="Ribonuclease H-like"/>
    <property type="match status" value="1"/>
</dbReference>
<name>A0A498J7K7_MALDO</name>
<evidence type="ECO:0000313" key="2">
    <source>
        <dbReference type="EMBL" id="RXH91156.1"/>
    </source>
</evidence>
<keyword evidence="1" id="KW-0472">Membrane</keyword>
<dbReference type="InterPro" id="IPR012337">
    <property type="entry name" value="RNaseH-like_sf"/>
</dbReference>
<protein>
    <recommendedName>
        <fullName evidence="4">RNase H type-1 domain-containing protein</fullName>
    </recommendedName>
</protein>
<reference evidence="2 3" key="1">
    <citation type="submission" date="2018-10" db="EMBL/GenBank/DDBJ databases">
        <title>A high-quality apple genome assembly.</title>
        <authorList>
            <person name="Hu J."/>
        </authorList>
    </citation>
    <scope>NUCLEOTIDE SEQUENCE [LARGE SCALE GENOMIC DNA]</scope>
    <source>
        <strain evidence="3">cv. HFTH1</strain>
        <tissue evidence="2">Young leaf</tissue>
    </source>
</reference>
<evidence type="ECO:0000313" key="3">
    <source>
        <dbReference type="Proteomes" id="UP000290289"/>
    </source>
</evidence>
<dbReference type="STRING" id="3750.A0A498J7K7"/>
<keyword evidence="1" id="KW-0812">Transmembrane</keyword>
<keyword evidence="1" id="KW-1133">Transmembrane helix</keyword>
<proteinExistence type="predicted"/>
<comment type="caution">
    <text evidence="2">The sequence shown here is derived from an EMBL/GenBank/DDBJ whole genome shotgun (WGS) entry which is preliminary data.</text>
</comment>
<dbReference type="Proteomes" id="UP000290289">
    <property type="component" value="Chromosome 8"/>
</dbReference>